<feature type="region of interest" description="Disordered" evidence="1">
    <location>
        <begin position="46"/>
        <end position="65"/>
    </location>
</feature>
<feature type="compositionally biased region" description="Polar residues" evidence="1">
    <location>
        <begin position="435"/>
        <end position="450"/>
    </location>
</feature>
<feature type="compositionally biased region" description="Low complexity" evidence="1">
    <location>
        <begin position="88"/>
        <end position="97"/>
    </location>
</feature>
<feature type="compositionally biased region" description="Basic and acidic residues" evidence="1">
    <location>
        <begin position="675"/>
        <end position="696"/>
    </location>
</feature>
<sequence>MRHLELGPRTSPSLPPALGPSGEQRPRAALSCALLPPLPTVSGTLRSPCVQKHIPPGPIQPPPVSRARAASTRIRTMQVTDHSPMLISGSTHTGSTTQQDAAEHGGSDLAALRSPAPPASRPGALQPGLGTWGMGRGACAKGELAPHLVRGHSFGTWEHGDLCITWGRVGSRDMAGFSALRDSPDPNGYLARTAGPPPATTRPRQQGHAPPGGTGLDPVYRGGYSLVGLHDTSDTEINQGSRPERAAPGALAESQEPQRPVPVRQAGGPNLPACSQRLRHTGVNASNQPTRVLPGRQNLPAAQLTLHPQRGNRRKTLVQAARPAGRAPGAEPGLQVLPGGALSPPLAAAGPLKCGSPMLRVHPPKVPSEGEERGPLTSTSFITGTGLKKWRPAKRSCRVVALAMLVICRDDVLLAKMVCLQDSGLSAPGLGAGTPTASVSGPPQRQQGRSSKAPAAGPPADGWALLQRHLADGSTHQPAQLQVPAFLRGGGPCSALLKRAARDRERVVLHDGLHHQVGAVHHGHGVRAGRDAAQGLGHELIGSLRQQEEGPSPWALLQGGRPGLHTQGRTTRLLLPRLLLTRADCALGPVWDPPYLGDPNTDTKKLRLQLQQRRRPLRSERGRDRRAALKGQERAGLQEPRSPRTWPPSSRRAVPSAQHAGQAPARAGPPAAHLSDARAHQPAADDRHVLDDDLLGRGRGGGRGGHGAHEVAGDEGHGVARLGSGTDQDNDQDSGPRASDLCAPRPRLLASRRARRRWWAGTLGARPLAQAEGDGVRSSARVDVSACGWSSGPFRREGRTRAPTPSPTADDLRLPAQVSGRGDAGCRYPRLARAAENGELPQISTMAHEKPDLQILGEVESESSSDSSTDVDDIDIDHLSQRSCDSETDQELTDTDTRNENLFDSHDEENINVSTYLTSQNATKWSSVPERSNVRTRSENTGFLAGVKPIGRNASTAIQCWKLIVTDDMLQDVVKHTNTEIQLKRSVCTDSHTQKCVYYDTSLSELKAFIGLLYLAGLSHANRRNVKDLWRSDGCGLEICRITMTLRRFGFLQNCLRFDDKTTRQERKRADNLAAIRSLFESFVSNCQAVYTPSEYMTIDEQLAAFHGCCSFRQCLPNKPSKYGIKIYALVDAKTYYTFNLEIYPGTQPPGPYSCSNKLNDVVNRLVAPISQTHRNVTFDSWFTSYPLMLRLLREHQLTSVGTIRKNKAEIPSEMLQVRNRELYSTIFGFQRDITLASYMAKKNKVVLLMSTLHHDGSIDRDTATQMKPEMETFYNKTKSAVDVVDELCSNYDVTRNTKRWPMIVFYLILNISGINSFIVYKENNKCKISRRNFLRGLGLELIREQLQQKKDKMFLPKELRQKILELTGEQAGATSQRPTRTIEKPKRCHLCPKKKDRKTKHTCYQCKVYLCMEHTVFMCEDCLAYDS</sequence>
<feature type="domain" description="PiggyBac transposable element-derived protein" evidence="2">
    <location>
        <begin position="957"/>
        <end position="1318"/>
    </location>
</feature>
<dbReference type="RefSeq" id="XP_021101100.1">
    <property type="nucleotide sequence ID" value="XM_021245441.1"/>
</dbReference>
<dbReference type="Pfam" id="PF13843">
    <property type="entry name" value="DDE_Tnp_1_7"/>
    <property type="match status" value="1"/>
</dbReference>
<feature type="compositionally biased region" description="Basic and acidic residues" evidence="1">
    <location>
        <begin position="707"/>
        <end position="718"/>
    </location>
</feature>
<dbReference type="PANTHER" id="PTHR46599:SF6">
    <property type="entry name" value="DUAL SPECIFICITY PHOSPHATASE 26"/>
    <property type="match status" value="1"/>
</dbReference>
<feature type="region of interest" description="Disordered" evidence="1">
    <location>
        <begin position="611"/>
        <end position="746"/>
    </location>
</feature>
<feature type="compositionally biased region" description="Pro residues" evidence="1">
    <location>
        <begin position="55"/>
        <end position="64"/>
    </location>
</feature>
<evidence type="ECO:0000313" key="3">
    <source>
        <dbReference type="Proteomes" id="UP000694906"/>
    </source>
</evidence>
<feature type="region of interest" description="Disordered" evidence="1">
    <location>
        <begin position="178"/>
        <end position="266"/>
    </location>
</feature>
<dbReference type="InterPro" id="IPR029526">
    <property type="entry name" value="PGBD"/>
</dbReference>
<feature type="region of interest" description="Disordered" evidence="1">
    <location>
        <begin position="859"/>
        <end position="902"/>
    </location>
</feature>
<dbReference type="GeneID" id="106007851"/>
<dbReference type="Proteomes" id="UP000694906">
    <property type="component" value="Unplaced"/>
</dbReference>
<proteinExistence type="predicted"/>
<feature type="region of interest" description="Disordered" evidence="1">
    <location>
        <begin position="84"/>
        <end position="129"/>
    </location>
</feature>
<keyword evidence="3" id="KW-1185">Reference proteome</keyword>
<evidence type="ECO:0000313" key="4">
    <source>
        <dbReference type="RefSeq" id="XP_021101100.1"/>
    </source>
</evidence>
<feature type="region of interest" description="Disordered" evidence="1">
    <location>
        <begin position="1"/>
        <end position="25"/>
    </location>
</feature>
<dbReference type="PANTHER" id="PTHR46599">
    <property type="entry name" value="PIGGYBAC TRANSPOSABLE ELEMENT-DERIVED PROTEIN 4"/>
    <property type="match status" value="1"/>
</dbReference>
<gene>
    <name evidence="4" type="primary">LOC106007851</name>
</gene>
<reference evidence="4" key="1">
    <citation type="submission" date="2025-08" db="UniProtKB">
        <authorList>
            <consortium name="RefSeq"/>
        </authorList>
    </citation>
    <scope>IDENTIFICATION</scope>
</reference>
<organism evidence="3 4">
    <name type="scientific">Heterocephalus glaber</name>
    <name type="common">Naked mole rat</name>
    <dbReference type="NCBI Taxonomy" id="10181"/>
    <lineage>
        <taxon>Eukaryota</taxon>
        <taxon>Metazoa</taxon>
        <taxon>Chordata</taxon>
        <taxon>Craniata</taxon>
        <taxon>Vertebrata</taxon>
        <taxon>Euteleostomi</taxon>
        <taxon>Mammalia</taxon>
        <taxon>Eutheria</taxon>
        <taxon>Euarchontoglires</taxon>
        <taxon>Glires</taxon>
        <taxon>Rodentia</taxon>
        <taxon>Hystricomorpha</taxon>
        <taxon>Bathyergidae</taxon>
        <taxon>Heterocephalus</taxon>
    </lineage>
</organism>
<accession>A0AAX6RVW0</accession>
<feature type="compositionally biased region" description="Acidic residues" evidence="1">
    <location>
        <begin position="859"/>
        <end position="875"/>
    </location>
</feature>
<evidence type="ECO:0000256" key="1">
    <source>
        <dbReference type="SAM" id="MobiDB-lite"/>
    </source>
</evidence>
<feature type="region of interest" description="Disordered" evidence="1">
    <location>
        <begin position="793"/>
        <end position="823"/>
    </location>
</feature>
<protein>
    <submittedName>
        <fullName evidence="4">Uncharacterized protein LOC106007851</fullName>
    </submittedName>
</protein>
<evidence type="ECO:0000259" key="2">
    <source>
        <dbReference type="Pfam" id="PF13843"/>
    </source>
</evidence>
<feature type="region of interest" description="Disordered" evidence="1">
    <location>
        <begin position="429"/>
        <end position="461"/>
    </location>
</feature>
<feature type="compositionally biased region" description="Basic and acidic residues" evidence="1">
    <location>
        <begin position="617"/>
        <end position="633"/>
    </location>
</feature>
<feature type="compositionally biased region" description="Low complexity" evidence="1">
    <location>
        <begin position="643"/>
        <end position="673"/>
    </location>
</feature>
<name>A0AAX6RVW0_HETGA</name>